<feature type="non-terminal residue" evidence="2">
    <location>
        <position position="322"/>
    </location>
</feature>
<sequence>MDSASQKENAGTMKKNQVSSQSLVVFALHYVFFVSIVTRYGMGGAMEGVFRYALPGYLLLIFAGFVGMTARRRHQTHRLWFIALAFILLPIMWYRAYGAGEETLRIVSHTTPYLLFSLIFVKSDNRFWKRLNQVFVIHTAIGSALMILDILAISYGTAELRRTVFYSSESNLFLLAEMLYAFPFLLLTWDTQNSRGKATAIVGACAFAAAGIVGQFRGMFFLGFLFYVPFAVLFMTWHRGRRFTGSVRAFVRAGMAASVGLVVLLALSSVVLPGSISNVMFGSFYDLLERSGEKILSEEGSWRDEPRWKELMLEVLPQITRT</sequence>
<accession>X0SYK3</accession>
<feature type="transmembrane region" description="Helical" evidence="1">
    <location>
        <begin position="79"/>
        <end position="97"/>
    </location>
</feature>
<organism evidence="2">
    <name type="scientific">marine sediment metagenome</name>
    <dbReference type="NCBI Taxonomy" id="412755"/>
    <lineage>
        <taxon>unclassified sequences</taxon>
        <taxon>metagenomes</taxon>
        <taxon>ecological metagenomes</taxon>
    </lineage>
</organism>
<feature type="transmembrane region" description="Helical" evidence="1">
    <location>
        <begin position="133"/>
        <end position="158"/>
    </location>
</feature>
<comment type="caution">
    <text evidence="2">The sequence shown here is derived from an EMBL/GenBank/DDBJ whole genome shotgun (WGS) entry which is preliminary data.</text>
</comment>
<evidence type="ECO:0000313" key="2">
    <source>
        <dbReference type="EMBL" id="GAF68895.1"/>
    </source>
</evidence>
<keyword evidence="1" id="KW-0472">Membrane</keyword>
<gene>
    <name evidence="2" type="ORF">S01H1_07423</name>
</gene>
<feature type="transmembrane region" description="Helical" evidence="1">
    <location>
        <begin position="219"/>
        <end position="237"/>
    </location>
</feature>
<feature type="transmembrane region" description="Helical" evidence="1">
    <location>
        <begin position="48"/>
        <end position="67"/>
    </location>
</feature>
<feature type="transmembrane region" description="Helical" evidence="1">
    <location>
        <begin position="196"/>
        <end position="213"/>
    </location>
</feature>
<dbReference type="EMBL" id="BARS01003828">
    <property type="protein sequence ID" value="GAF68895.1"/>
    <property type="molecule type" value="Genomic_DNA"/>
</dbReference>
<evidence type="ECO:0000256" key="1">
    <source>
        <dbReference type="SAM" id="Phobius"/>
    </source>
</evidence>
<keyword evidence="1" id="KW-0812">Transmembrane</keyword>
<feature type="transmembrane region" description="Helical" evidence="1">
    <location>
        <begin position="170"/>
        <end position="189"/>
    </location>
</feature>
<feature type="transmembrane region" description="Helical" evidence="1">
    <location>
        <begin position="23"/>
        <end position="42"/>
    </location>
</feature>
<name>X0SYK3_9ZZZZ</name>
<proteinExistence type="predicted"/>
<reference evidence="2" key="1">
    <citation type="journal article" date="2014" name="Front. Microbiol.">
        <title>High frequency of phylogenetically diverse reductive dehalogenase-homologous genes in deep subseafloor sedimentary metagenomes.</title>
        <authorList>
            <person name="Kawai M."/>
            <person name="Futagami T."/>
            <person name="Toyoda A."/>
            <person name="Takaki Y."/>
            <person name="Nishi S."/>
            <person name="Hori S."/>
            <person name="Arai W."/>
            <person name="Tsubouchi T."/>
            <person name="Morono Y."/>
            <person name="Uchiyama I."/>
            <person name="Ito T."/>
            <person name="Fujiyama A."/>
            <person name="Inagaki F."/>
            <person name="Takami H."/>
        </authorList>
    </citation>
    <scope>NUCLEOTIDE SEQUENCE</scope>
    <source>
        <strain evidence="2">Expedition CK06-06</strain>
    </source>
</reference>
<protein>
    <submittedName>
        <fullName evidence="2">Uncharacterized protein</fullName>
    </submittedName>
</protein>
<feature type="transmembrane region" description="Helical" evidence="1">
    <location>
        <begin position="249"/>
        <end position="272"/>
    </location>
</feature>
<keyword evidence="1" id="KW-1133">Transmembrane helix</keyword>
<dbReference type="AlphaFoldDB" id="X0SYK3"/>
<feature type="transmembrane region" description="Helical" evidence="1">
    <location>
        <begin position="103"/>
        <end position="121"/>
    </location>
</feature>